<dbReference type="Proteomes" id="UP000245793">
    <property type="component" value="Unassembled WGS sequence"/>
</dbReference>
<proteinExistence type="predicted"/>
<keyword evidence="4" id="KW-1185">Reference proteome</keyword>
<dbReference type="GO" id="GO:0007059">
    <property type="term" value="P:chromosome segregation"/>
    <property type="evidence" value="ECO:0007669"/>
    <property type="project" value="UniProtKB-KW"/>
</dbReference>
<gene>
    <name evidence="3" type="ORF">C7381_10670</name>
</gene>
<dbReference type="InterPro" id="IPR023093">
    <property type="entry name" value="ScpA-like_C"/>
</dbReference>
<evidence type="ECO:0000313" key="4">
    <source>
        <dbReference type="Proteomes" id="UP000245793"/>
    </source>
</evidence>
<accession>A0A2U1E2M0</accession>
<sequence length="234" mass="27222">MSTIDINIETYSGPFDLLLDLIRKNKIDIYDVNINDITSQYLDYLSKASALNIEIRVEFLYLAATLINIKTKMLLPKDLDDSENLQSDLVEQLILYSKFKFQSEVLRKLYDKNKLSFTRYTDLNSFDIGTDFKVVGSTYRLNSSINRLLNGAFEDEGTDSQTVIFKDKYKVEYLAQSIIEDINKLNKLDFSKVVNKKEKNFIITAFLAVLELLNQGKINFYQEENFSDIYLEKK</sequence>
<dbReference type="Pfam" id="PF02616">
    <property type="entry name" value="SMC_ScpA"/>
    <property type="match status" value="1"/>
</dbReference>
<keyword evidence="1" id="KW-0159">Chromosome partition</keyword>
<dbReference type="EMBL" id="QEKV01000006">
    <property type="protein sequence ID" value="PVY94197.1"/>
    <property type="molecule type" value="Genomic_DNA"/>
</dbReference>
<dbReference type="Gene3D" id="1.10.10.580">
    <property type="entry name" value="Structural maintenance of chromosome 1. Chain E"/>
    <property type="match status" value="1"/>
</dbReference>
<dbReference type="PANTHER" id="PTHR33969">
    <property type="entry name" value="SEGREGATION AND CONDENSATION PROTEIN A"/>
    <property type="match status" value="1"/>
</dbReference>
<evidence type="ECO:0000313" key="3">
    <source>
        <dbReference type="EMBL" id="PVY94197.1"/>
    </source>
</evidence>
<organism evidence="3 4">
    <name type="scientific">Ezakiella coagulans</name>
    <dbReference type="NCBI Taxonomy" id="46507"/>
    <lineage>
        <taxon>Bacteria</taxon>
        <taxon>Bacillati</taxon>
        <taxon>Bacillota</taxon>
        <taxon>Tissierellia</taxon>
        <taxon>Ezakiella</taxon>
    </lineage>
</organism>
<name>A0A2U1E2M0_9FIRM</name>
<evidence type="ECO:0000256" key="1">
    <source>
        <dbReference type="ARBA" id="ARBA00022829"/>
    </source>
</evidence>
<protein>
    <recommendedName>
        <fullName evidence="2">Segregation and condensation protein A</fullName>
    </recommendedName>
</protein>
<evidence type="ECO:0000256" key="2">
    <source>
        <dbReference type="ARBA" id="ARBA00044777"/>
    </source>
</evidence>
<dbReference type="Gene3D" id="6.10.250.2410">
    <property type="match status" value="1"/>
</dbReference>
<comment type="caution">
    <text evidence="3">The sequence shown here is derived from an EMBL/GenBank/DDBJ whole genome shotgun (WGS) entry which is preliminary data.</text>
</comment>
<dbReference type="PANTHER" id="PTHR33969:SF2">
    <property type="entry name" value="SEGREGATION AND CONDENSATION PROTEIN A"/>
    <property type="match status" value="1"/>
</dbReference>
<dbReference type="InterPro" id="IPR003768">
    <property type="entry name" value="ScpA"/>
</dbReference>
<dbReference type="RefSeq" id="WP_116480260.1">
    <property type="nucleotide sequence ID" value="NZ_JBKYKF010000009.1"/>
</dbReference>
<reference evidence="3 4" key="1">
    <citation type="submission" date="2018-04" db="EMBL/GenBank/DDBJ databases">
        <title>Genomic Encyclopedia of Type Strains, Phase IV (KMG-IV): sequencing the most valuable type-strain genomes for metagenomic binning, comparative biology and taxonomic classification.</title>
        <authorList>
            <person name="Goeker M."/>
        </authorList>
    </citation>
    <scope>NUCLEOTIDE SEQUENCE [LARGE SCALE GENOMIC DNA]</scope>
    <source>
        <strain evidence="3 4">DSM 20705</strain>
    </source>
</reference>
<dbReference type="AlphaFoldDB" id="A0A2U1E2M0"/>